<keyword evidence="1 3" id="KW-0853">WD repeat</keyword>
<feature type="region of interest" description="Disordered" evidence="4">
    <location>
        <begin position="23"/>
        <end position="42"/>
    </location>
</feature>
<dbReference type="InterPro" id="IPR001680">
    <property type="entry name" value="WD40_rpt"/>
</dbReference>
<evidence type="ECO:0000313" key="6">
    <source>
        <dbReference type="Proteomes" id="UP001497522"/>
    </source>
</evidence>
<name>A0ABP1BUL7_9BRYO</name>
<evidence type="ECO:0000256" key="4">
    <source>
        <dbReference type="SAM" id="MobiDB-lite"/>
    </source>
</evidence>
<proteinExistence type="predicted"/>
<dbReference type="InterPro" id="IPR015943">
    <property type="entry name" value="WD40/YVTN_repeat-like_dom_sf"/>
</dbReference>
<evidence type="ECO:0000313" key="5">
    <source>
        <dbReference type="EMBL" id="CAK9879695.1"/>
    </source>
</evidence>
<sequence>MIAYVMSICQSLNWSIGSEMISGSDSQSSSSSSSKCSSMRSSNADHAAEEHRCVAILHGHEGNVISLALAGDMLYSGSDRGDIQAWKNNPQFRKAKRFGSGEGSVKSLVVVDDKVISAHQDCKIRVWRKSKGKSNRLHQLVISMPSMKAFLINFLTPNNNYVQVRRQREKALWTDHHDVISVLAVGTDVLYSGSWDKSIKVWSLSDFKCLESLTSHIDAVNALAVDRKRGLLYSGSADATIKVWQRRYSNLLATHTLITTLEEAKKSPVNALALSPDAEILYSGASNKTITVWKRLELRGGHKHVVPAGLLRGHRLAVLCLSTIADLLISGSADKTIRIWRRGATDGLHSCVSLLQGHKGPVKSLCTSAGTTRMGFMVYSGSMDCDVRVWWIPPDQEREAENLTSDGSQESPPPSVRWSNNNNHHPSNMMSLPSL</sequence>
<accession>A0ABP1BUL7</accession>
<reference evidence="5" key="1">
    <citation type="submission" date="2024-03" db="EMBL/GenBank/DDBJ databases">
        <authorList>
            <consortium name="ELIXIR-Norway"/>
            <consortium name="Elixir Norway"/>
        </authorList>
    </citation>
    <scope>NUCLEOTIDE SEQUENCE</scope>
</reference>
<evidence type="ECO:0000256" key="2">
    <source>
        <dbReference type="ARBA" id="ARBA00022737"/>
    </source>
</evidence>
<dbReference type="PANTHER" id="PTHR22844">
    <property type="entry name" value="F-BOX AND WD40 DOMAIN PROTEIN"/>
    <property type="match status" value="1"/>
</dbReference>
<keyword evidence="2" id="KW-0677">Repeat</keyword>
<dbReference type="EMBL" id="OZ023708">
    <property type="protein sequence ID" value="CAK9879695.1"/>
    <property type="molecule type" value="Genomic_DNA"/>
</dbReference>
<dbReference type="Gene3D" id="2.130.10.10">
    <property type="entry name" value="YVTN repeat-like/Quinoprotein amine dehydrogenase"/>
    <property type="match status" value="3"/>
</dbReference>
<feature type="repeat" description="WD" evidence="3">
    <location>
        <begin position="311"/>
        <end position="340"/>
    </location>
</feature>
<dbReference type="SMART" id="SM00320">
    <property type="entry name" value="WD40"/>
    <property type="match status" value="7"/>
</dbReference>
<dbReference type="PROSITE" id="PS50082">
    <property type="entry name" value="WD_REPEATS_2"/>
    <property type="match status" value="5"/>
</dbReference>
<dbReference type="Proteomes" id="UP001497522">
    <property type="component" value="Chromosome 7"/>
</dbReference>
<dbReference type="PROSITE" id="PS50294">
    <property type="entry name" value="WD_REPEATS_REGION"/>
    <property type="match status" value="3"/>
</dbReference>
<organism evidence="5 6">
    <name type="scientific">Sphagnum jensenii</name>
    <dbReference type="NCBI Taxonomy" id="128206"/>
    <lineage>
        <taxon>Eukaryota</taxon>
        <taxon>Viridiplantae</taxon>
        <taxon>Streptophyta</taxon>
        <taxon>Embryophyta</taxon>
        <taxon>Bryophyta</taxon>
        <taxon>Sphagnophytina</taxon>
        <taxon>Sphagnopsida</taxon>
        <taxon>Sphagnales</taxon>
        <taxon>Sphagnaceae</taxon>
        <taxon>Sphagnum</taxon>
    </lineage>
</organism>
<dbReference type="InterPro" id="IPR020472">
    <property type="entry name" value="WD40_PAC1"/>
</dbReference>
<feature type="repeat" description="WD" evidence="3">
    <location>
        <begin position="262"/>
        <end position="294"/>
    </location>
</feature>
<dbReference type="PRINTS" id="PR00320">
    <property type="entry name" value="GPROTEINBRPT"/>
</dbReference>
<feature type="region of interest" description="Disordered" evidence="4">
    <location>
        <begin position="399"/>
        <end position="435"/>
    </location>
</feature>
<keyword evidence="6" id="KW-1185">Reference proteome</keyword>
<feature type="repeat" description="WD" evidence="3">
    <location>
        <begin position="173"/>
        <end position="212"/>
    </location>
</feature>
<dbReference type="Pfam" id="PF00400">
    <property type="entry name" value="WD40"/>
    <property type="match status" value="6"/>
</dbReference>
<gene>
    <name evidence="5" type="ORF">CSSPJE1EN2_LOCUS21184</name>
</gene>
<feature type="compositionally biased region" description="Low complexity" evidence="4">
    <location>
        <begin position="419"/>
        <end position="435"/>
    </location>
</feature>
<protein>
    <submittedName>
        <fullName evidence="5">Uncharacterized protein</fullName>
    </submittedName>
</protein>
<dbReference type="SUPFAM" id="SSF50978">
    <property type="entry name" value="WD40 repeat-like"/>
    <property type="match status" value="1"/>
</dbReference>
<dbReference type="InterPro" id="IPR036322">
    <property type="entry name" value="WD40_repeat_dom_sf"/>
</dbReference>
<dbReference type="CDD" id="cd00200">
    <property type="entry name" value="WD40"/>
    <property type="match status" value="1"/>
</dbReference>
<evidence type="ECO:0000256" key="1">
    <source>
        <dbReference type="ARBA" id="ARBA00022574"/>
    </source>
</evidence>
<evidence type="ECO:0000256" key="3">
    <source>
        <dbReference type="PROSITE-ProRule" id="PRU00221"/>
    </source>
</evidence>
<dbReference type="PANTHER" id="PTHR22844:SF387">
    <property type="entry name" value="F3I6.5 PROTEIN"/>
    <property type="match status" value="1"/>
</dbReference>
<feature type="repeat" description="WD" evidence="3">
    <location>
        <begin position="213"/>
        <end position="254"/>
    </location>
</feature>
<dbReference type="InterPro" id="IPR045182">
    <property type="entry name" value="JINGUBANG-like"/>
</dbReference>
<feature type="repeat" description="WD" evidence="3">
    <location>
        <begin position="57"/>
        <end position="87"/>
    </location>
</feature>